<dbReference type="OMA" id="TCELGVK"/>
<organism evidence="2">
    <name type="scientific">Ajellomyces capsulatus (strain H88)</name>
    <name type="common">Darling's disease fungus</name>
    <name type="synonym">Histoplasma capsulatum</name>
    <dbReference type="NCBI Taxonomy" id="544711"/>
    <lineage>
        <taxon>Eukaryota</taxon>
        <taxon>Fungi</taxon>
        <taxon>Dikarya</taxon>
        <taxon>Ascomycota</taxon>
        <taxon>Pezizomycotina</taxon>
        <taxon>Eurotiomycetes</taxon>
        <taxon>Eurotiomycetidae</taxon>
        <taxon>Onygenales</taxon>
        <taxon>Ajellomycetaceae</taxon>
        <taxon>Histoplasma</taxon>
    </lineage>
</organism>
<dbReference type="HOGENOM" id="CLU_2170341_0_0_1"/>
<name>F0UGU0_AJEC8</name>
<sequence>MLRTLKSMFGPRHRQTHEHARAHFERKIGLLPTCELGVKVMLHVFVGGGEWQRSSMPRADRAAFEFISALCGVVLPNDDELWLCLCRPCYWLVGYVNDIPQPFDRFREPLNVFTGIVWLDASGGGWLGQL</sequence>
<dbReference type="Proteomes" id="UP000008142">
    <property type="component" value="Unassembled WGS sequence"/>
</dbReference>
<protein>
    <submittedName>
        <fullName evidence="1">Predicted protein</fullName>
    </submittedName>
</protein>
<dbReference type="EMBL" id="DS990638">
    <property type="protein sequence ID" value="EGC45179.1"/>
    <property type="molecule type" value="Genomic_DNA"/>
</dbReference>
<accession>F0UGU0</accession>
<gene>
    <name evidence="1" type="ORF">HCEG_04394</name>
</gene>
<evidence type="ECO:0000313" key="1">
    <source>
        <dbReference type="EMBL" id="EGC45179.1"/>
    </source>
</evidence>
<reference evidence="2" key="1">
    <citation type="submission" date="2008-07" db="EMBL/GenBank/DDBJ databases">
        <title>Annotation of Ajellomyces capsulatus strain H88.</title>
        <authorList>
            <person name="Champion M."/>
            <person name="Cuomo C."/>
            <person name="Ma L.-J."/>
            <person name="Henn M.R."/>
            <person name="Sil A."/>
            <person name="Goldman B."/>
            <person name="Young S.K."/>
            <person name="Kodira C.D."/>
            <person name="Zeng Q."/>
            <person name="Koehrsen M."/>
            <person name="Alvarado L."/>
            <person name="Berlin A."/>
            <person name="Borenstein D."/>
            <person name="Chen Z."/>
            <person name="Engels R."/>
            <person name="Freedman E."/>
            <person name="Gellesch M."/>
            <person name="Goldberg J."/>
            <person name="Griggs A."/>
            <person name="Gujja S."/>
            <person name="Heiman D."/>
            <person name="Hepburn T."/>
            <person name="Howarth C."/>
            <person name="Jen D."/>
            <person name="Larson L."/>
            <person name="Lewis B."/>
            <person name="Mehta T."/>
            <person name="Park D."/>
            <person name="Pearson M."/>
            <person name="Roberts A."/>
            <person name="Saif S."/>
            <person name="Shea T."/>
            <person name="Shenoy N."/>
            <person name="Sisk P."/>
            <person name="Stolte C."/>
            <person name="Sykes S."/>
            <person name="Walk T."/>
            <person name="White J."/>
            <person name="Yandava C."/>
            <person name="Klein B."/>
            <person name="McEwen J.G."/>
            <person name="Puccia R."/>
            <person name="Goldman G.H."/>
            <person name="Felipe M.S."/>
            <person name="Nino-Vega G."/>
            <person name="San-Blas G."/>
            <person name="Taylor J."/>
            <person name="Mendoza L."/>
            <person name="Galagan J."/>
            <person name="Nusbaum C."/>
            <person name="Birren B."/>
        </authorList>
    </citation>
    <scope>NUCLEOTIDE SEQUENCE [LARGE SCALE GENOMIC DNA]</scope>
    <source>
        <strain evidence="2">H88</strain>
    </source>
</reference>
<proteinExistence type="predicted"/>
<dbReference type="AlphaFoldDB" id="F0UGU0"/>
<evidence type="ECO:0000313" key="2">
    <source>
        <dbReference type="Proteomes" id="UP000008142"/>
    </source>
</evidence>